<gene>
    <name evidence="1" type="ORF">AMQ22_00036</name>
</gene>
<reference evidence="1 2" key="1">
    <citation type="journal article" date="2016" name="ISME J.">
        <title>Chasing the elusive Euryarchaeota class WSA2: genomes reveal a uniquely fastidious methyl-reducing methanogen.</title>
        <authorList>
            <person name="Nobu M.K."/>
            <person name="Narihiro T."/>
            <person name="Kuroda K."/>
            <person name="Mei R."/>
            <person name="Liu W.T."/>
        </authorList>
    </citation>
    <scope>NUCLEOTIDE SEQUENCE [LARGE SCALE GENOMIC DNA]</scope>
    <source>
        <strain evidence="1">U1lsi0528_Bin055</strain>
    </source>
</reference>
<accession>A0A150J9C6</accession>
<dbReference type="AlphaFoldDB" id="A0A150J9C6"/>
<name>A0A150J9C6_9EURY</name>
<proteinExistence type="predicted"/>
<organism evidence="1 2">
    <name type="scientific">Candidatus Methanofastidiosum methylothiophilum</name>
    <dbReference type="NCBI Taxonomy" id="1705564"/>
    <lineage>
        <taxon>Archaea</taxon>
        <taxon>Methanobacteriati</taxon>
        <taxon>Methanobacteriota</taxon>
        <taxon>Stenosarchaea group</taxon>
        <taxon>Candidatus Methanofastidiosia</taxon>
        <taxon>Candidatus Methanofastidiosales</taxon>
        <taxon>Candidatus Methanofastidiosaceae</taxon>
        <taxon>Candidatus Methanofastidiosum</taxon>
    </lineage>
</organism>
<dbReference type="EMBL" id="LNGC01000001">
    <property type="protein sequence ID" value="KYC53837.1"/>
    <property type="molecule type" value="Genomic_DNA"/>
</dbReference>
<comment type="caution">
    <text evidence="1">The sequence shown here is derived from an EMBL/GenBank/DDBJ whole genome shotgun (WGS) entry which is preliminary data.</text>
</comment>
<evidence type="ECO:0000313" key="1">
    <source>
        <dbReference type="EMBL" id="KYC53837.1"/>
    </source>
</evidence>
<dbReference type="Proteomes" id="UP000075398">
    <property type="component" value="Unassembled WGS sequence"/>
</dbReference>
<evidence type="ECO:0000313" key="2">
    <source>
        <dbReference type="Proteomes" id="UP000075398"/>
    </source>
</evidence>
<protein>
    <submittedName>
        <fullName evidence="1">Uncharacterized protein</fullName>
    </submittedName>
</protein>
<sequence>MGIVVERSILGPNFNRYMAKEFSMFIQDCFIRSLQNKNKE</sequence>